<evidence type="ECO:0000256" key="1">
    <source>
        <dbReference type="SAM" id="SignalP"/>
    </source>
</evidence>
<feature type="signal peptide" evidence="1">
    <location>
        <begin position="1"/>
        <end position="20"/>
    </location>
</feature>
<dbReference type="InterPro" id="IPR014917">
    <property type="entry name" value="DUF1800"/>
</dbReference>
<keyword evidence="3" id="KW-1185">Reference proteome</keyword>
<evidence type="ECO:0000313" key="2">
    <source>
        <dbReference type="EMBL" id="NVO77906.1"/>
    </source>
</evidence>
<dbReference type="EMBL" id="JABXYJ010000004">
    <property type="protein sequence ID" value="NVO77906.1"/>
    <property type="molecule type" value="Genomic_DNA"/>
</dbReference>
<dbReference type="RefSeq" id="WP_176803241.1">
    <property type="nucleotide sequence ID" value="NZ_JABXYJ010000004.1"/>
</dbReference>
<gene>
    <name evidence="2" type="ORF">HV832_08675</name>
</gene>
<organism evidence="2 3">
    <name type="scientific">Undibacterium oligocarboniphilum</name>
    <dbReference type="NCBI Taxonomy" id="666702"/>
    <lineage>
        <taxon>Bacteria</taxon>
        <taxon>Pseudomonadati</taxon>
        <taxon>Pseudomonadota</taxon>
        <taxon>Betaproteobacteria</taxon>
        <taxon>Burkholderiales</taxon>
        <taxon>Oxalobacteraceae</taxon>
        <taxon>Undibacterium</taxon>
    </lineage>
</organism>
<reference evidence="2 3" key="1">
    <citation type="submission" date="2020-06" db="EMBL/GenBank/DDBJ databases">
        <authorList>
            <person name="Qiu C."/>
            <person name="Liu Z."/>
        </authorList>
    </citation>
    <scope>NUCLEOTIDE SEQUENCE [LARGE SCALE GENOMIC DNA]</scope>
    <source>
        <strain evidence="2 3">EM 1</strain>
    </source>
</reference>
<evidence type="ECO:0000313" key="3">
    <source>
        <dbReference type="Proteomes" id="UP000588051"/>
    </source>
</evidence>
<sequence length="524" mass="58936">MLTAAPLSRFVSTSFVCLLAACAHQSPSGTNTATYKSPPPASKVLSQAGVKPEQLLNRVTWGSNFSTYQQLQAVGTDLFLHQQLWGRATVVPPVVQAQISAMTISQQPLDQMIFALEKRRIAAEQQKGTDDSLRKDYQQELNRLAREAMTRSLLRDIYSPNQLQEQMTWFWMNHFNIHSGKHNLRAMLGDFEENAIRPHALGNFRDLLKATVYHPAMLRYLDNEHNAVNRINENYARELMELHTMGVNSGYTQRDVQELARVLTGVGVNLTPNNPKIRPELSRVYVRHGLFEFNPQRHDFGEKQILGTRIPGRGLNELEDVLTLLSRQPATARYISQKMAVYFVSDTPSEALIQNMAKTFLESDGNIPRTLLTMFESPEFIASLGNKFKDPLHYTVSSIRLAYDGNCIVNTGPILNWLNMMGEPLNGRQTPDGYAMTESAWASPGQMATRFDVARALSAGTPALFKTDNQTMLEKPPAPALANSMYVKTLSQTLGKDTQQTLEQAKTPAEWNMLFLASPEMMRR</sequence>
<dbReference type="AlphaFoldDB" id="A0A850QPA9"/>
<proteinExistence type="predicted"/>
<feature type="chain" id="PRO_5032767049" evidence="1">
    <location>
        <begin position="21"/>
        <end position="524"/>
    </location>
</feature>
<name>A0A850QPA9_9BURK</name>
<protein>
    <submittedName>
        <fullName evidence="2">DUF1800 domain-containing protein</fullName>
    </submittedName>
</protein>
<dbReference type="Pfam" id="PF08811">
    <property type="entry name" value="DUF1800"/>
    <property type="match status" value="1"/>
</dbReference>
<keyword evidence="1" id="KW-0732">Signal</keyword>
<accession>A0A850QPA9</accession>
<dbReference type="Proteomes" id="UP000588051">
    <property type="component" value="Unassembled WGS sequence"/>
</dbReference>
<comment type="caution">
    <text evidence="2">The sequence shown here is derived from an EMBL/GenBank/DDBJ whole genome shotgun (WGS) entry which is preliminary data.</text>
</comment>